<dbReference type="InterPro" id="IPR003439">
    <property type="entry name" value="ABC_transporter-like_ATP-bd"/>
</dbReference>
<dbReference type="EMBL" id="JAPMOU010000056">
    <property type="protein sequence ID" value="MDE1465228.1"/>
    <property type="molecule type" value="Genomic_DNA"/>
</dbReference>
<dbReference type="PROSITE" id="PS50893">
    <property type="entry name" value="ABC_TRANSPORTER_2"/>
    <property type="match status" value="2"/>
</dbReference>
<evidence type="ECO:0000256" key="2">
    <source>
        <dbReference type="ARBA" id="ARBA00022741"/>
    </source>
</evidence>
<keyword evidence="4" id="KW-0175">Coiled coil</keyword>
<dbReference type="InterPro" id="IPR032781">
    <property type="entry name" value="ABC_tran_Xtn"/>
</dbReference>
<dbReference type="InterPro" id="IPR050611">
    <property type="entry name" value="ABCF"/>
</dbReference>
<dbReference type="Pfam" id="PF12848">
    <property type="entry name" value="ABC_tran_Xtn"/>
    <property type="match status" value="1"/>
</dbReference>
<dbReference type="RefSeq" id="WP_274691539.1">
    <property type="nucleotide sequence ID" value="NZ_JAPMOU010000056.1"/>
</dbReference>
<proteinExistence type="predicted"/>
<dbReference type="Pfam" id="PF00005">
    <property type="entry name" value="ABC_tran"/>
    <property type="match status" value="2"/>
</dbReference>
<dbReference type="PANTHER" id="PTHR19211">
    <property type="entry name" value="ATP-BINDING TRANSPORT PROTEIN-RELATED"/>
    <property type="match status" value="1"/>
</dbReference>
<protein>
    <submittedName>
        <fullName evidence="7">ATP-binding cassette domain-containing protein</fullName>
    </submittedName>
</protein>
<dbReference type="InterPro" id="IPR027417">
    <property type="entry name" value="P-loop_NTPase"/>
</dbReference>
<feature type="compositionally biased region" description="Polar residues" evidence="5">
    <location>
        <begin position="534"/>
        <end position="546"/>
    </location>
</feature>
<feature type="domain" description="ABC transporter" evidence="6">
    <location>
        <begin position="313"/>
        <end position="527"/>
    </location>
</feature>
<dbReference type="Proteomes" id="UP001528823">
    <property type="component" value="Unassembled WGS sequence"/>
</dbReference>
<dbReference type="SMART" id="SM00382">
    <property type="entry name" value="AAA"/>
    <property type="match status" value="2"/>
</dbReference>
<dbReference type="InterPro" id="IPR017871">
    <property type="entry name" value="ABC_transporter-like_CS"/>
</dbReference>
<dbReference type="PANTHER" id="PTHR19211:SF14">
    <property type="entry name" value="ATP-BINDING CASSETTE SUB-FAMILY F MEMBER 1"/>
    <property type="match status" value="1"/>
</dbReference>
<dbReference type="GO" id="GO:0005524">
    <property type="term" value="F:ATP binding"/>
    <property type="evidence" value="ECO:0007669"/>
    <property type="project" value="UniProtKB-KW"/>
</dbReference>
<organism evidence="7 8">
    <name type="scientific">Spartinivicinus poritis</name>
    <dbReference type="NCBI Taxonomy" id="2994640"/>
    <lineage>
        <taxon>Bacteria</taxon>
        <taxon>Pseudomonadati</taxon>
        <taxon>Pseudomonadota</taxon>
        <taxon>Gammaproteobacteria</taxon>
        <taxon>Oceanospirillales</taxon>
        <taxon>Zooshikellaceae</taxon>
        <taxon>Spartinivicinus</taxon>
    </lineage>
</organism>
<evidence type="ECO:0000256" key="5">
    <source>
        <dbReference type="SAM" id="MobiDB-lite"/>
    </source>
</evidence>
<keyword evidence="1" id="KW-0677">Repeat</keyword>
<keyword evidence="8" id="KW-1185">Reference proteome</keyword>
<feature type="region of interest" description="Disordered" evidence="5">
    <location>
        <begin position="531"/>
        <end position="556"/>
    </location>
</feature>
<dbReference type="SUPFAM" id="SSF52540">
    <property type="entry name" value="P-loop containing nucleoside triphosphate hydrolases"/>
    <property type="match status" value="2"/>
</dbReference>
<name>A0ABT5UFR5_9GAMM</name>
<feature type="coiled-coil region" evidence="4">
    <location>
        <begin position="567"/>
        <end position="629"/>
    </location>
</feature>
<evidence type="ECO:0000259" key="6">
    <source>
        <dbReference type="PROSITE" id="PS50893"/>
    </source>
</evidence>
<reference evidence="7 8" key="1">
    <citation type="submission" date="2022-11" db="EMBL/GenBank/DDBJ databases">
        <title>Spartinivicinus poritis sp. nov., isolated from scleractinian coral Porites lutea.</title>
        <authorList>
            <person name="Zhang G."/>
            <person name="Cai L."/>
            <person name="Wei Q."/>
        </authorList>
    </citation>
    <scope>NUCLEOTIDE SEQUENCE [LARGE SCALE GENOMIC DNA]</scope>
    <source>
        <strain evidence="7 8">A2-2</strain>
    </source>
</reference>
<keyword evidence="2" id="KW-0547">Nucleotide-binding</keyword>
<dbReference type="CDD" id="cd03221">
    <property type="entry name" value="ABCF_EF-3"/>
    <property type="match status" value="2"/>
</dbReference>
<evidence type="ECO:0000256" key="3">
    <source>
        <dbReference type="ARBA" id="ARBA00022840"/>
    </source>
</evidence>
<sequence>MIKLEKISLYRGHKQLLAKVSATIHNGQKVAIIGANGSGKSSFFAMLLGQLTIDSGDLLMPEKASIAHMKQEVGSSDRAAVEYVIDGDVQLRALQTSLLQAEQQQNHQRVAHIHAELDAINGYTAHYRAEQLLQGLGFSPSEYVKPVNTFSGGWQIRLNLAQALMCRSDILLLDEPTNHLDLDAIIWLEEWLKRYQGTLLLISHDRDFVDNVVGQVIHFEHQQLHSYSGNYSAYERIRAERLALQQSLYEKQQREIAHLEKFINRFRAKASKARQAQSRLKTLDKLERIAQAHVDSPFSFTFGDNSRVSNPLLQLQKTDLGYPDKIVLRSVNLNIQPGARIGLLGANGAGKSTLIKTLAGQLSVQAGQKLEGQNLKIGYFAQQHLDALDISATPLLVIQRLSPTVSEQTIRDFLGGFNFIGDQAVATIENFSGGEKARLALAVIAWQSPNLLLLDEPTNHLDIDMRFALTKALQDFEGAVVLVSHDRHLLNSSVDDLWLVSNGEVKPYQQDLSEYSKWLIEQKKAQQAAKVNDGTEQQDSGQQVQTKLAAKSRKEQKREEAAIRSQLRPLKQKVEQLEVDIHKTEQALEALSENLGDASLYEEKNKGKLRQLLDEQSQLKKQQQLLEDDWMMAQEELETMTHQLS</sequence>
<keyword evidence="3 7" id="KW-0067">ATP-binding</keyword>
<evidence type="ECO:0000256" key="4">
    <source>
        <dbReference type="SAM" id="Coils"/>
    </source>
</evidence>
<accession>A0ABT5UFR5</accession>
<evidence type="ECO:0000313" key="7">
    <source>
        <dbReference type="EMBL" id="MDE1465228.1"/>
    </source>
</evidence>
<comment type="caution">
    <text evidence="7">The sequence shown here is derived from an EMBL/GenBank/DDBJ whole genome shotgun (WGS) entry which is preliminary data.</text>
</comment>
<gene>
    <name evidence="7" type="ORF">ORQ98_25010</name>
</gene>
<dbReference type="PROSITE" id="PS00211">
    <property type="entry name" value="ABC_TRANSPORTER_1"/>
    <property type="match status" value="1"/>
</dbReference>
<dbReference type="InterPro" id="IPR003593">
    <property type="entry name" value="AAA+_ATPase"/>
</dbReference>
<evidence type="ECO:0000256" key="1">
    <source>
        <dbReference type="ARBA" id="ARBA00022737"/>
    </source>
</evidence>
<feature type="domain" description="ABC transporter" evidence="6">
    <location>
        <begin position="2"/>
        <end position="246"/>
    </location>
</feature>
<evidence type="ECO:0000313" key="8">
    <source>
        <dbReference type="Proteomes" id="UP001528823"/>
    </source>
</evidence>
<dbReference type="Gene3D" id="3.40.50.300">
    <property type="entry name" value="P-loop containing nucleotide triphosphate hydrolases"/>
    <property type="match status" value="2"/>
</dbReference>